<feature type="transmembrane region" description="Helical" evidence="8">
    <location>
        <begin position="169"/>
        <end position="190"/>
    </location>
</feature>
<dbReference type="GO" id="GO:0042773">
    <property type="term" value="P:ATP synthesis coupled electron transport"/>
    <property type="evidence" value="ECO:0007669"/>
    <property type="project" value="InterPro"/>
</dbReference>
<dbReference type="EMBL" id="VBAK01000107">
    <property type="protein sequence ID" value="TMI90734.1"/>
    <property type="molecule type" value="Genomic_DNA"/>
</dbReference>
<evidence type="ECO:0000256" key="7">
    <source>
        <dbReference type="SAM" id="MobiDB-lite"/>
    </source>
</evidence>
<protein>
    <submittedName>
        <fullName evidence="10">NADH-quinone oxidoreductase subunit M</fullName>
    </submittedName>
</protein>
<feature type="transmembrane region" description="Helical" evidence="8">
    <location>
        <begin position="77"/>
        <end position="101"/>
    </location>
</feature>
<feature type="region of interest" description="Disordered" evidence="7">
    <location>
        <begin position="503"/>
        <end position="554"/>
    </location>
</feature>
<dbReference type="NCBIfam" id="TIGR01972">
    <property type="entry name" value="NDH_I_M"/>
    <property type="match status" value="1"/>
</dbReference>
<dbReference type="InterPro" id="IPR003918">
    <property type="entry name" value="NADH_UbQ_OxRdtase"/>
</dbReference>
<comment type="caution">
    <text evidence="10">The sequence shown here is derived from an EMBL/GenBank/DDBJ whole genome shotgun (WGS) entry which is preliminary data.</text>
</comment>
<feature type="transmembrane region" description="Helical" evidence="8">
    <location>
        <begin position="282"/>
        <end position="304"/>
    </location>
</feature>
<dbReference type="GO" id="GO:0015990">
    <property type="term" value="P:electron transport coupled proton transport"/>
    <property type="evidence" value="ECO:0007669"/>
    <property type="project" value="TreeGrafter"/>
</dbReference>
<evidence type="ECO:0000256" key="1">
    <source>
        <dbReference type="ARBA" id="ARBA00004127"/>
    </source>
</evidence>
<dbReference type="GO" id="GO:0003954">
    <property type="term" value="F:NADH dehydrogenase activity"/>
    <property type="evidence" value="ECO:0007669"/>
    <property type="project" value="TreeGrafter"/>
</dbReference>
<evidence type="ECO:0000256" key="5">
    <source>
        <dbReference type="ARBA" id="ARBA00023136"/>
    </source>
</evidence>
<feature type="transmembrane region" description="Helical" evidence="8">
    <location>
        <begin position="33"/>
        <end position="57"/>
    </location>
</feature>
<feature type="transmembrane region" description="Helical" evidence="8">
    <location>
        <begin position="417"/>
        <end position="438"/>
    </location>
</feature>
<dbReference type="GO" id="GO:0012505">
    <property type="term" value="C:endomembrane system"/>
    <property type="evidence" value="ECO:0007669"/>
    <property type="project" value="UniProtKB-SubCell"/>
</dbReference>
<comment type="subcellular location">
    <subcellularLocation>
        <location evidence="1">Endomembrane system</location>
        <topology evidence="1">Multi-pass membrane protein</topology>
    </subcellularLocation>
    <subcellularLocation>
        <location evidence="6">Membrane</location>
        <topology evidence="6">Multi-pass membrane protein</topology>
    </subcellularLocation>
</comment>
<sequence length="554" mass="57164">MGVALVGPLTWLIALPLLGAAAAAAVGRDRERALRMVGLVTSGLVFAIAALVWGRFAPGAASLQFEEHAPWVPGVGLVYHLGVDGLSVSLVALTALLFPLALGAAAQQVKGRAQGFVITALLLEAGMLGTFLAQDLVLFYVFWEGMLIPMYFLIGLWGGPGRAPAAMKFLLYTMAGSALMLVALVAVAFAGERIAGRFTFDLPALLARPLGLGGPYETVLFLAFAAAFAIKMPVWPLHTWLPDAYAEAPPVVTVLLASVMAKAGAYGLLRFCLPLFPEAMRAFGPLLSILAVIGILYGGAIAWAQGDMRRLLAYGSMSHMGFILLGIFALNVPALQGSLIQMINHGISTGALFLIAGMLIARTGRADTDGYGGAAARAPTLAAAAMIVALSSLALPGTNGFIGEFLILLGTFQARPAAAVLAAFGVVAAAAYLLAFIGRIFHGPVRDGLASMADLRREELAILVPLIAVIFWVGLYPRPLLARSEATVRALLANAAASAAPAPARHGRDAAASQGAHPAARQDRRAPALYRAHPAGGEAGSARGGAAAGGGTSP</sequence>
<accession>A0A537K4S8</accession>
<evidence type="ECO:0000259" key="9">
    <source>
        <dbReference type="Pfam" id="PF00361"/>
    </source>
</evidence>
<feature type="domain" description="NADH:quinone oxidoreductase/Mrp antiporter transmembrane" evidence="9">
    <location>
        <begin position="133"/>
        <end position="424"/>
    </location>
</feature>
<proteinExistence type="inferred from homology"/>
<evidence type="ECO:0000256" key="8">
    <source>
        <dbReference type="SAM" id="Phobius"/>
    </source>
</evidence>
<keyword evidence="3 6" id="KW-0812">Transmembrane</keyword>
<dbReference type="AlphaFoldDB" id="A0A537K4S8"/>
<feature type="transmembrane region" description="Helical" evidence="8">
    <location>
        <begin position="251"/>
        <end position="276"/>
    </location>
</feature>
<evidence type="ECO:0000256" key="4">
    <source>
        <dbReference type="ARBA" id="ARBA00022989"/>
    </source>
</evidence>
<feature type="transmembrane region" description="Helical" evidence="8">
    <location>
        <begin position="138"/>
        <end position="157"/>
    </location>
</feature>
<comment type="similarity">
    <text evidence="2">Belongs to the complex I subunit 4 family.</text>
</comment>
<organism evidence="10 11">
    <name type="scientific">Candidatus Segetimicrobium genomatis</name>
    <dbReference type="NCBI Taxonomy" id="2569760"/>
    <lineage>
        <taxon>Bacteria</taxon>
        <taxon>Bacillati</taxon>
        <taxon>Candidatus Sysuimicrobiota</taxon>
        <taxon>Candidatus Sysuimicrobiia</taxon>
        <taxon>Candidatus Sysuimicrobiales</taxon>
        <taxon>Candidatus Segetimicrobiaceae</taxon>
        <taxon>Candidatus Segetimicrobium</taxon>
    </lineage>
</organism>
<dbReference type="GO" id="GO:0016020">
    <property type="term" value="C:membrane"/>
    <property type="evidence" value="ECO:0007669"/>
    <property type="project" value="UniProtKB-SubCell"/>
</dbReference>
<dbReference type="InterPro" id="IPR001750">
    <property type="entry name" value="ND/Mrp_TM"/>
</dbReference>
<feature type="transmembrane region" description="Helical" evidence="8">
    <location>
        <begin position="374"/>
        <end position="397"/>
    </location>
</feature>
<keyword evidence="4 8" id="KW-1133">Transmembrane helix</keyword>
<dbReference type="GO" id="GO:0048039">
    <property type="term" value="F:ubiquinone binding"/>
    <property type="evidence" value="ECO:0007669"/>
    <property type="project" value="TreeGrafter"/>
</dbReference>
<dbReference type="PANTHER" id="PTHR43507">
    <property type="entry name" value="NADH-UBIQUINONE OXIDOREDUCTASE CHAIN 4"/>
    <property type="match status" value="1"/>
</dbReference>
<gene>
    <name evidence="10" type="ORF">E6H00_05800</name>
</gene>
<feature type="transmembrane region" description="Helical" evidence="8">
    <location>
        <begin position="113"/>
        <end position="132"/>
    </location>
</feature>
<evidence type="ECO:0000313" key="11">
    <source>
        <dbReference type="Proteomes" id="UP000318509"/>
    </source>
</evidence>
<evidence type="ECO:0000313" key="10">
    <source>
        <dbReference type="EMBL" id="TMI90734.1"/>
    </source>
</evidence>
<dbReference type="PANTHER" id="PTHR43507:SF1">
    <property type="entry name" value="NADH-UBIQUINONE OXIDOREDUCTASE CHAIN 4"/>
    <property type="match status" value="1"/>
</dbReference>
<feature type="transmembrane region" description="Helical" evidence="8">
    <location>
        <begin position="342"/>
        <end position="362"/>
    </location>
</feature>
<feature type="compositionally biased region" description="Gly residues" evidence="7">
    <location>
        <begin position="537"/>
        <end position="554"/>
    </location>
</feature>
<dbReference type="Pfam" id="PF00361">
    <property type="entry name" value="Proton_antipo_M"/>
    <property type="match status" value="1"/>
</dbReference>
<dbReference type="InterPro" id="IPR010227">
    <property type="entry name" value="NADH_Q_OxRdtase_chainM/4"/>
</dbReference>
<feature type="transmembrane region" description="Helical" evidence="8">
    <location>
        <begin position="459"/>
        <end position="477"/>
    </location>
</feature>
<evidence type="ECO:0000256" key="3">
    <source>
        <dbReference type="ARBA" id="ARBA00022692"/>
    </source>
</evidence>
<feature type="transmembrane region" description="Helical" evidence="8">
    <location>
        <begin position="210"/>
        <end position="230"/>
    </location>
</feature>
<dbReference type="Proteomes" id="UP000318509">
    <property type="component" value="Unassembled WGS sequence"/>
</dbReference>
<reference evidence="10 11" key="1">
    <citation type="journal article" date="2019" name="Nat. Microbiol.">
        <title>Mediterranean grassland soil C-N compound turnover is dependent on rainfall and depth, and is mediated by genomically divergent microorganisms.</title>
        <authorList>
            <person name="Diamond S."/>
            <person name="Andeer P.F."/>
            <person name="Li Z."/>
            <person name="Crits-Christoph A."/>
            <person name="Burstein D."/>
            <person name="Anantharaman K."/>
            <person name="Lane K.R."/>
            <person name="Thomas B.C."/>
            <person name="Pan C."/>
            <person name="Northen T.R."/>
            <person name="Banfield J.F."/>
        </authorList>
    </citation>
    <scope>NUCLEOTIDE SEQUENCE [LARGE SCALE GENOMIC DNA]</scope>
    <source>
        <strain evidence="10">NP_3</strain>
    </source>
</reference>
<evidence type="ECO:0000256" key="6">
    <source>
        <dbReference type="RuleBase" id="RU000320"/>
    </source>
</evidence>
<feature type="transmembrane region" description="Helical" evidence="8">
    <location>
        <begin position="311"/>
        <end position="330"/>
    </location>
</feature>
<dbReference type="PRINTS" id="PR01437">
    <property type="entry name" value="NUOXDRDTASE4"/>
</dbReference>
<evidence type="ECO:0000256" key="2">
    <source>
        <dbReference type="ARBA" id="ARBA00009025"/>
    </source>
</evidence>
<feature type="transmembrane region" description="Helical" evidence="8">
    <location>
        <begin position="6"/>
        <end position="26"/>
    </location>
</feature>
<name>A0A537K4S8_9BACT</name>
<keyword evidence="5 8" id="KW-0472">Membrane</keyword>
<dbReference type="GO" id="GO:0008137">
    <property type="term" value="F:NADH dehydrogenase (ubiquinone) activity"/>
    <property type="evidence" value="ECO:0007669"/>
    <property type="project" value="InterPro"/>
</dbReference>